<keyword evidence="3 7" id="KW-0812">Transmembrane</keyword>
<dbReference type="GO" id="GO:0035725">
    <property type="term" value="P:sodium ion transmembrane transport"/>
    <property type="evidence" value="ECO:0007669"/>
    <property type="project" value="TreeGrafter"/>
</dbReference>
<evidence type="ECO:0000256" key="1">
    <source>
        <dbReference type="ARBA" id="ARBA00004141"/>
    </source>
</evidence>
<dbReference type="GO" id="GO:0005886">
    <property type="term" value="C:plasma membrane"/>
    <property type="evidence" value="ECO:0007669"/>
    <property type="project" value="TreeGrafter"/>
</dbReference>
<proteinExistence type="predicted"/>
<dbReference type="PANTHER" id="PTHR11616:SF240">
    <property type="entry name" value="BLOATED TUBULES, ISOFORM B-RELATED"/>
    <property type="match status" value="1"/>
</dbReference>
<evidence type="ECO:0000256" key="4">
    <source>
        <dbReference type="ARBA" id="ARBA00022989"/>
    </source>
</evidence>
<feature type="transmembrane region" description="Helical" evidence="7">
    <location>
        <begin position="185"/>
        <end position="203"/>
    </location>
</feature>
<dbReference type="PANTHER" id="PTHR11616">
    <property type="entry name" value="SODIUM/CHLORIDE DEPENDENT TRANSPORTER"/>
    <property type="match status" value="1"/>
</dbReference>
<evidence type="ECO:0008006" key="10">
    <source>
        <dbReference type="Google" id="ProtNLM"/>
    </source>
</evidence>
<evidence type="ECO:0000256" key="3">
    <source>
        <dbReference type="ARBA" id="ARBA00022692"/>
    </source>
</evidence>
<feature type="region of interest" description="Disordered" evidence="6">
    <location>
        <begin position="653"/>
        <end position="675"/>
    </location>
</feature>
<evidence type="ECO:0000256" key="5">
    <source>
        <dbReference type="ARBA" id="ARBA00023136"/>
    </source>
</evidence>
<dbReference type="SUPFAM" id="SSF161070">
    <property type="entry name" value="SNF-like"/>
    <property type="match status" value="1"/>
</dbReference>
<organism evidence="8 9">
    <name type="scientific">Cadophora malorum</name>
    <dbReference type="NCBI Taxonomy" id="108018"/>
    <lineage>
        <taxon>Eukaryota</taxon>
        <taxon>Fungi</taxon>
        <taxon>Dikarya</taxon>
        <taxon>Ascomycota</taxon>
        <taxon>Pezizomycotina</taxon>
        <taxon>Leotiomycetes</taxon>
        <taxon>Helotiales</taxon>
        <taxon>Ploettnerulaceae</taxon>
        <taxon>Cadophora</taxon>
    </lineage>
</organism>
<dbReference type="Proteomes" id="UP000664132">
    <property type="component" value="Unassembled WGS sequence"/>
</dbReference>
<feature type="transmembrane region" description="Helical" evidence="7">
    <location>
        <begin position="369"/>
        <end position="390"/>
    </location>
</feature>
<dbReference type="PRINTS" id="PR00176">
    <property type="entry name" value="NANEUSMPORT"/>
</dbReference>
<feature type="transmembrane region" description="Helical" evidence="7">
    <location>
        <begin position="313"/>
        <end position="337"/>
    </location>
</feature>
<feature type="transmembrane region" description="Helical" evidence="7">
    <location>
        <begin position="280"/>
        <end position="301"/>
    </location>
</feature>
<feature type="transmembrane region" description="Helical" evidence="7">
    <location>
        <begin position="502"/>
        <end position="521"/>
    </location>
</feature>
<feature type="transmembrane region" description="Helical" evidence="7">
    <location>
        <begin position="474"/>
        <end position="496"/>
    </location>
</feature>
<dbReference type="EMBL" id="JAFJYH010000589">
    <property type="protein sequence ID" value="KAG4410780.1"/>
    <property type="molecule type" value="Genomic_DNA"/>
</dbReference>
<feature type="transmembrane region" description="Helical" evidence="7">
    <location>
        <begin position="210"/>
        <end position="230"/>
    </location>
</feature>
<dbReference type="InterPro" id="IPR000175">
    <property type="entry name" value="Na/ntran_symport"/>
</dbReference>
<dbReference type="OrthoDB" id="6581954at2759"/>
<accession>A0A8H7T1K9</accession>
<comment type="caution">
    <text evidence="8">The sequence shown here is derived from an EMBL/GenBank/DDBJ whole genome shotgun (WGS) entry which is preliminary data.</text>
</comment>
<evidence type="ECO:0000313" key="8">
    <source>
        <dbReference type="EMBL" id="KAG4410780.1"/>
    </source>
</evidence>
<feature type="transmembrane region" description="Helical" evidence="7">
    <location>
        <begin position="410"/>
        <end position="435"/>
    </location>
</feature>
<sequence length="675" mass="74481">MNAVRKAVNIFAPAAQKSEDGRDKWSSRPAFVLAAMGGAIGLGNILRYPSIVFNNNGLQWFIPYFIALFFLGIPVLLLEISIGQAYRGGCIIAYDHISKRTKGVGLAVIFNGYVVTTYYVPILCFVMNYFRNSFTSPLPWTGRPSEFYMDDVVNNVDPIPGTFNSDGSVATYTEYPGTGMVPETTGWAAFIFFVVWLCMFKGVGLTGRVVYFTMGIPIVTIIILIGRAGALPNAIDGIKLYMGVWCVLSPSSSTFRATPIPNVDYEHSEKLGAPKIWQEALGQIFFSIGVGFGYFTSYASYNSEFANAVQDALIIGCSNSLFEIFAAFAVFGVIGFIGRRPDPENPLSSFQVGFLTYPEAVVNMPGANFWSILFFFTLMLLGISSSFALLESITTMITDSPMGKKISRPIISTVIVIVTFLISLMYCTEFGFYLLDAVDTWINYLALFFVVWCEVVSVTMIYRYKDVVSQVGLPAFLIFNGGYLTAQIFGLVIAHATDIPGAGAGFAFGIFFLCFAISLFISRTPDTIAPRFWGGNVFLNKMWWLWFYSGNQLTRDLNVHVAVGNNWAIPVFWAPILRFVSAPILAIVFSFAYPAFYPNRGDPTHIFGFAISHLVMIFVVGGLVVPKALDVFVPESHREMRDIPTVPNVTIGTTHGQESLESGHYTPDGTKSVEK</sequence>
<evidence type="ECO:0000256" key="2">
    <source>
        <dbReference type="ARBA" id="ARBA00022448"/>
    </source>
</evidence>
<evidence type="ECO:0000313" key="9">
    <source>
        <dbReference type="Proteomes" id="UP000664132"/>
    </source>
</evidence>
<keyword evidence="9" id="KW-1185">Reference proteome</keyword>
<evidence type="ECO:0000256" key="7">
    <source>
        <dbReference type="SAM" id="Phobius"/>
    </source>
</evidence>
<keyword evidence="4 7" id="KW-1133">Transmembrane helix</keyword>
<keyword evidence="5 7" id="KW-0472">Membrane</keyword>
<dbReference type="Pfam" id="PF00209">
    <property type="entry name" value="SNF"/>
    <property type="match status" value="2"/>
</dbReference>
<name>A0A8H7T1K9_9HELO</name>
<keyword evidence="2" id="KW-0813">Transport</keyword>
<feature type="transmembrane region" description="Helical" evidence="7">
    <location>
        <begin position="567"/>
        <end position="593"/>
    </location>
</feature>
<comment type="subcellular location">
    <subcellularLocation>
        <location evidence="1">Membrane</location>
        <topology evidence="1">Multi-pass membrane protein</topology>
    </subcellularLocation>
</comment>
<feature type="transmembrane region" description="Helical" evidence="7">
    <location>
        <begin position="30"/>
        <end position="49"/>
    </location>
</feature>
<feature type="transmembrane region" description="Helical" evidence="7">
    <location>
        <begin position="441"/>
        <end position="462"/>
    </location>
</feature>
<protein>
    <recommendedName>
        <fullName evidence="10">Creatine transporter</fullName>
    </recommendedName>
</protein>
<gene>
    <name evidence="8" type="ORF">IFR04_016086</name>
</gene>
<feature type="transmembrane region" description="Helical" evidence="7">
    <location>
        <begin position="103"/>
        <end position="130"/>
    </location>
</feature>
<feature type="transmembrane region" description="Helical" evidence="7">
    <location>
        <begin position="605"/>
        <end position="625"/>
    </location>
</feature>
<dbReference type="AlphaFoldDB" id="A0A8H7T1K9"/>
<dbReference type="PROSITE" id="PS50267">
    <property type="entry name" value="NA_NEUROTRAN_SYMP_3"/>
    <property type="match status" value="1"/>
</dbReference>
<dbReference type="CDD" id="cd11554">
    <property type="entry name" value="SLC6sbd_u2"/>
    <property type="match status" value="1"/>
</dbReference>
<feature type="transmembrane region" description="Helical" evidence="7">
    <location>
        <begin position="61"/>
        <end position="82"/>
    </location>
</feature>
<evidence type="ECO:0000256" key="6">
    <source>
        <dbReference type="SAM" id="MobiDB-lite"/>
    </source>
</evidence>
<dbReference type="InterPro" id="IPR037272">
    <property type="entry name" value="SNS_sf"/>
</dbReference>
<reference evidence="8" key="1">
    <citation type="submission" date="2021-02" db="EMBL/GenBank/DDBJ databases">
        <title>Genome sequence Cadophora malorum strain M34.</title>
        <authorList>
            <person name="Stefanovic E."/>
            <person name="Vu D."/>
            <person name="Scully C."/>
            <person name="Dijksterhuis J."/>
            <person name="Roader J."/>
            <person name="Houbraken J."/>
        </authorList>
    </citation>
    <scope>NUCLEOTIDE SEQUENCE</scope>
    <source>
        <strain evidence="8">M34</strain>
    </source>
</reference>